<dbReference type="NCBIfam" id="TIGR02432">
    <property type="entry name" value="lysidine_TilS_N"/>
    <property type="match status" value="1"/>
</dbReference>
<evidence type="ECO:0000313" key="10">
    <source>
        <dbReference type="EMBL" id="AEB09217.1"/>
    </source>
</evidence>
<reference evidence="11" key="2">
    <citation type="submission" date="2011-03" db="EMBL/GenBank/DDBJ databases">
        <title>The complete genome of Desulfobacca acetoxidans DSM 11109.</title>
        <authorList>
            <consortium name="US DOE Joint Genome Institute (JGI-PGF)"/>
            <person name="Lucas S."/>
            <person name="Copeland A."/>
            <person name="Lapidus A."/>
            <person name="Bruce D."/>
            <person name="Goodwin L."/>
            <person name="Pitluck S."/>
            <person name="Peters L."/>
            <person name="Kyrpides N."/>
            <person name="Mavromatis K."/>
            <person name="Ivanova N."/>
            <person name="Ovchinnikova G."/>
            <person name="Teshima H."/>
            <person name="Detter J.C."/>
            <person name="Han C."/>
            <person name="Land M."/>
            <person name="Hauser L."/>
            <person name="Markowitz V."/>
            <person name="Cheng J.-F."/>
            <person name="Hugenholtz P."/>
            <person name="Woyke T."/>
            <person name="Wu D."/>
            <person name="Spring S."/>
            <person name="Schueler E."/>
            <person name="Brambilla E."/>
            <person name="Klenk H.-P."/>
            <person name="Eisen J.A."/>
        </authorList>
    </citation>
    <scope>NUCLEOTIDE SEQUENCE [LARGE SCALE GENOMIC DNA]</scope>
    <source>
        <strain evidence="11">ATCC 700848 / DSM 11109 / ASRB2</strain>
    </source>
</reference>
<accession>F2NHN0</accession>
<keyword evidence="11" id="KW-1185">Reference proteome</keyword>
<dbReference type="EC" id="6.3.4.19" evidence="8"/>
<evidence type="ECO:0000256" key="7">
    <source>
        <dbReference type="ARBA" id="ARBA00048539"/>
    </source>
</evidence>
<dbReference type="Pfam" id="PF11734">
    <property type="entry name" value="TilS_C"/>
    <property type="match status" value="1"/>
</dbReference>
<dbReference type="Pfam" id="PF09179">
    <property type="entry name" value="TilS"/>
    <property type="match status" value="1"/>
</dbReference>
<evidence type="ECO:0000256" key="6">
    <source>
        <dbReference type="ARBA" id="ARBA00022840"/>
    </source>
</evidence>
<keyword evidence="3 8" id="KW-0436">Ligase</keyword>
<comment type="function">
    <text evidence="8">Ligates lysine onto the cytidine present at position 34 of the AUA codon-specific tRNA(Ile) that contains the anticodon CAU, in an ATP-dependent manner. Cytidine is converted to lysidine, thus changing the amino acid specificity of the tRNA from methionine to isoleucine.</text>
</comment>
<dbReference type="Pfam" id="PF01171">
    <property type="entry name" value="ATP_bind_3"/>
    <property type="match status" value="1"/>
</dbReference>
<dbReference type="PANTHER" id="PTHR43033">
    <property type="entry name" value="TRNA(ILE)-LYSIDINE SYNTHASE-RELATED"/>
    <property type="match status" value="1"/>
</dbReference>
<dbReference type="PANTHER" id="PTHR43033:SF1">
    <property type="entry name" value="TRNA(ILE)-LYSIDINE SYNTHASE-RELATED"/>
    <property type="match status" value="1"/>
</dbReference>
<protein>
    <recommendedName>
        <fullName evidence="8">tRNA(Ile)-lysidine synthase</fullName>
        <ecNumber evidence="8">6.3.4.19</ecNumber>
    </recommendedName>
    <alternativeName>
        <fullName evidence="8">tRNA(Ile)-2-lysyl-cytidine synthase</fullName>
    </alternativeName>
    <alternativeName>
        <fullName evidence="8">tRNA(Ile)-lysidine synthetase</fullName>
    </alternativeName>
</protein>
<keyword evidence="6 8" id="KW-0067">ATP-binding</keyword>
<organism evidence="10 11">
    <name type="scientific">Desulfobacca acetoxidans (strain ATCC 700848 / DSM 11109 / ASRB2)</name>
    <dbReference type="NCBI Taxonomy" id="880072"/>
    <lineage>
        <taxon>Bacteria</taxon>
        <taxon>Pseudomonadati</taxon>
        <taxon>Thermodesulfobacteriota</taxon>
        <taxon>Desulfobaccia</taxon>
        <taxon>Desulfobaccales</taxon>
        <taxon>Desulfobaccaceae</taxon>
        <taxon>Desulfobacca</taxon>
    </lineage>
</organism>
<dbReference type="Proteomes" id="UP000000483">
    <property type="component" value="Chromosome"/>
</dbReference>
<dbReference type="InterPro" id="IPR015262">
    <property type="entry name" value="tRNA_Ile_lys_synt_subst-bd"/>
</dbReference>
<feature type="domain" description="Lysidine-tRNA(Ile) synthetase C-terminal" evidence="9">
    <location>
        <begin position="388"/>
        <end position="460"/>
    </location>
</feature>
<sequence>MTTTLSKLVSTYIQTHRLIQPHDRVLVGVSGGPDSTALLHLLHRLAPGWPISLGVAHFDHKLRGADSQDDAAWVAKLAEALKLPFFHGEGDVRRHAQQEKISVQMAARQLRLKFFHTIRQRHHYHKLALGHTADDQLELFFLRLLRGSGPEGLKGMWPQSPTGIIRPLLGTPKTRILAWLASCQLPFREDASNLSRHYRRNQLRLDLLPQLLSYNPRLPAAVEHLQALLQEQEEYLSQEAAINLDRLKTAAAACPSLPVDGLLALPPAIQRRVLRLALAQAGVDLNRLTFDHVEAARKLAQRPQPAGEISLPGGWRLVRQYSELQFTKESPVPTPWSEFILPEQGGGMLNALGRTFTWTSELPAENYDFSSAHPSIALMDQQRLDFPLRLRTFRPGDRFQPLGMTGVKKLQDFFVDAKVPRQERPFIPLLLSREQIIWVVGYRLAETVKITAETHQIFKVEARAIREHTP</sequence>
<comment type="domain">
    <text evidence="8">The N-terminal region contains the highly conserved SGGXDS motif, predicted to be a P-loop motif involved in ATP binding.</text>
</comment>
<dbReference type="InterPro" id="IPR012796">
    <property type="entry name" value="Lysidine-tRNA-synth_C"/>
</dbReference>
<evidence type="ECO:0000256" key="5">
    <source>
        <dbReference type="ARBA" id="ARBA00022741"/>
    </source>
</evidence>
<dbReference type="GO" id="GO:0032267">
    <property type="term" value="F:tRNA(Ile)-lysidine synthase activity"/>
    <property type="evidence" value="ECO:0007669"/>
    <property type="project" value="UniProtKB-EC"/>
</dbReference>
<dbReference type="HAMAP" id="MF_01161">
    <property type="entry name" value="tRNA_Ile_lys_synt"/>
    <property type="match status" value="1"/>
</dbReference>
<gene>
    <name evidence="8" type="primary">tilS</name>
    <name evidence="10" type="ordered locus">Desac_1360</name>
</gene>
<dbReference type="Gene3D" id="1.20.59.20">
    <property type="match status" value="1"/>
</dbReference>
<dbReference type="GO" id="GO:0005737">
    <property type="term" value="C:cytoplasm"/>
    <property type="evidence" value="ECO:0007669"/>
    <property type="project" value="UniProtKB-SubCell"/>
</dbReference>
<dbReference type="CDD" id="cd01992">
    <property type="entry name" value="TilS_N"/>
    <property type="match status" value="1"/>
</dbReference>
<dbReference type="SUPFAM" id="SSF52402">
    <property type="entry name" value="Adenine nucleotide alpha hydrolases-like"/>
    <property type="match status" value="1"/>
</dbReference>
<dbReference type="SUPFAM" id="SSF56037">
    <property type="entry name" value="PheT/TilS domain"/>
    <property type="match status" value="1"/>
</dbReference>
<evidence type="ECO:0000256" key="4">
    <source>
        <dbReference type="ARBA" id="ARBA00022694"/>
    </source>
</evidence>
<evidence type="ECO:0000313" key="11">
    <source>
        <dbReference type="Proteomes" id="UP000000483"/>
    </source>
</evidence>
<name>F2NHN0_DESAR</name>
<dbReference type="OrthoDB" id="9807403at2"/>
<dbReference type="NCBIfam" id="TIGR02433">
    <property type="entry name" value="lysidine_TilS_C"/>
    <property type="match status" value="1"/>
</dbReference>
<keyword evidence="2 8" id="KW-0963">Cytoplasm</keyword>
<dbReference type="InterPro" id="IPR012094">
    <property type="entry name" value="tRNA_Ile_lys_synt"/>
</dbReference>
<dbReference type="EMBL" id="CP002629">
    <property type="protein sequence ID" value="AEB09217.1"/>
    <property type="molecule type" value="Genomic_DNA"/>
</dbReference>
<dbReference type="eggNOG" id="COG0037">
    <property type="taxonomic scope" value="Bacteria"/>
</dbReference>
<comment type="similarity">
    <text evidence="8">Belongs to the tRNA(Ile)-lysidine synthase family.</text>
</comment>
<evidence type="ECO:0000256" key="1">
    <source>
        <dbReference type="ARBA" id="ARBA00004496"/>
    </source>
</evidence>
<evidence type="ECO:0000256" key="8">
    <source>
        <dbReference type="HAMAP-Rule" id="MF_01161"/>
    </source>
</evidence>
<dbReference type="RefSeq" id="WP_013706329.1">
    <property type="nucleotide sequence ID" value="NC_015388.1"/>
</dbReference>
<dbReference type="HOGENOM" id="CLU_018869_0_1_7"/>
<proteinExistence type="inferred from homology"/>
<evidence type="ECO:0000259" key="9">
    <source>
        <dbReference type="SMART" id="SM00977"/>
    </source>
</evidence>
<dbReference type="InterPro" id="IPR011063">
    <property type="entry name" value="TilS/TtcA_N"/>
</dbReference>
<dbReference type="AlphaFoldDB" id="F2NHN0"/>
<dbReference type="InterPro" id="IPR014729">
    <property type="entry name" value="Rossmann-like_a/b/a_fold"/>
</dbReference>
<dbReference type="GO" id="GO:0006400">
    <property type="term" value="P:tRNA modification"/>
    <property type="evidence" value="ECO:0007669"/>
    <property type="project" value="UniProtKB-UniRule"/>
</dbReference>
<comment type="subcellular location">
    <subcellularLocation>
        <location evidence="1 8">Cytoplasm</location>
    </subcellularLocation>
</comment>
<dbReference type="GO" id="GO:0005524">
    <property type="term" value="F:ATP binding"/>
    <property type="evidence" value="ECO:0007669"/>
    <property type="project" value="UniProtKB-UniRule"/>
</dbReference>
<dbReference type="STRING" id="880072.Desac_1360"/>
<feature type="binding site" evidence="8">
    <location>
        <begin position="30"/>
        <end position="35"/>
    </location>
    <ligand>
        <name>ATP</name>
        <dbReference type="ChEBI" id="CHEBI:30616"/>
    </ligand>
</feature>
<evidence type="ECO:0000256" key="3">
    <source>
        <dbReference type="ARBA" id="ARBA00022598"/>
    </source>
</evidence>
<dbReference type="KEGG" id="dao:Desac_1360"/>
<dbReference type="InterPro" id="IPR012795">
    <property type="entry name" value="tRNA_Ile_lys_synt_N"/>
</dbReference>
<dbReference type="SUPFAM" id="SSF82829">
    <property type="entry name" value="MesJ substrate recognition domain-like"/>
    <property type="match status" value="1"/>
</dbReference>
<comment type="catalytic activity">
    <reaction evidence="7 8">
        <text>cytidine(34) in tRNA(Ile2) + L-lysine + ATP = lysidine(34) in tRNA(Ile2) + AMP + diphosphate + H(+)</text>
        <dbReference type="Rhea" id="RHEA:43744"/>
        <dbReference type="Rhea" id="RHEA-COMP:10625"/>
        <dbReference type="Rhea" id="RHEA-COMP:10670"/>
        <dbReference type="ChEBI" id="CHEBI:15378"/>
        <dbReference type="ChEBI" id="CHEBI:30616"/>
        <dbReference type="ChEBI" id="CHEBI:32551"/>
        <dbReference type="ChEBI" id="CHEBI:33019"/>
        <dbReference type="ChEBI" id="CHEBI:82748"/>
        <dbReference type="ChEBI" id="CHEBI:83665"/>
        <dbReference type="ChEBI" id="CHEBI:456215"/>
        <dbReference type="EC" id="6.3.4.19"/>
    </reaction>
</comment>
<reference evidence="10 11" key="1">
    <citation type="journal article" date="2011" name="Stand. Genomic Sci.">
        <title>Complete genome sequence of the acetate-degrading sulfate reducer Desulfobacca acetoxidans type strain (ASRB2).</title>
        <authorList>
            <person name="Goker M."/>
            <person name="Teshima H."/>
            <person name="Lapidus A."/>
            <person name="Nolan M."/>
            <person name="Lucas S."/>
            <person name="Hammon N."/>
            <person name="Deshpande S."/>
            <person name="Cheng J.F."/>
            <person name="Tapia R."/>
            <person name="Han C."/>
            <person name="Goodwin L."/>
            <person name="Pitluck S."/>
            <person name="Huntemann M."/>
            <person name="Liolios K."/>
            <person name="Ivanova N."/>
            <person name="Pagani I."/>
            <person name="Mavromatis K."/>
            <person name="Ovchinikova G."/>
            <person name="Pati A."/>
            <person name="Chen A."/>
            <person name="Palaniappan K."/>
            <person name="Land M."/>
            <person name="Hauser L."/>
            <person name="Brambilla E.M."/>
            <person name="Rohde M."/>
            <person name="Spring S."/>
            <person name="Detter J.C."/>
            <person name="Woyke T."/>
            <person name="Bristow J."/>
            <person name="Eisen J.A."/>
            <person name="Markowitz V."/>
            <person name="Hugenholtz P."/>
            <person name="Kyrpides N.C."/>
            <person name="Klenk H.P."/>
        </authorList>
    </citation>
    <scope>NUCLEOTIDE SEQUENCE [LARGE SCALE GENOMIC DNA]</scope>
    <source>
        <strain evidence="11">ATCC 700848 / DSM 11109 / ASRB2</strain>
    </source>
</reference>
<keyword evidence="4 8" id="KW-0819">tRNA processing</keyword>
<dbReference type="SMART" id="SM00977">
    <property type="entry name" value="TilS_C"/>
    <property type="match status" value="1"/>
</dbReference>
<keyword evidence="5 8" id="KW-0547">Nucleotide-binding</keyword>
<dbReference type="Gene3D" id="3.40.50.620">
    <property type="entry name" value="HUPs"/>
    <property type="match status" value="1"/>
</dbReference>
<evidence type="ECO:0000256" key="2">
    <source>
        <dbReference type="ARBA" id="ARBA00022490"/>
    </source>
</evidence>